<dbReference type="InterPro" id="IPR006020">
    <property type="entry name" value="PTB/PI_dom"/>
</dbReference>
<feature type="region of interest" description="Disordered" evidence="6">
    <location>
        <begin position="412"/>
        <end position="446"/>
    </location>
</feature>
<dbReference type="Pfam" id="PF00640">
    <property type="entry name" value="PID"/>
    <property type="match status" value="1"/>
</dbReference>
<evidence type="ECO:0000256" key="4">
    <source>
        <dbReference type="ARBA" id="ARBA00075003"/>
    </source>
</evidence>
<evidence type="ECO:0000313" key="8">
    <source>
        <dbReference type="EMBL" id="GCC34397.1"/>
    </source>
</evidence>
<dbReference type="PANTHER" id="PTHR11232:SF80">
    <property type="entry name" value="CARBOXYL-TERMINAL PDZ LIGAND OF NEURONAL NITRIC OXIDE SYNTHASE PROTEIN ISOFORM X1"/>
    <property type="match status" value="1"/>
</dbReference>
<feature type="compositionally biased region" description="Polar residues" evidence="6">
    <location>
        <begin position="570"/>
        <end position="585"/>
    </location>
</feature>
<evidence type="ECO:0000259" key="7">
    <source>
        <dbReference type="PROSITE" id="PS01179"/>
    </source>
</evidence>
<dbReference type="GO" id="GO:0050998">
    <property type="term" value="F:nitric-oxide synthase binding"/>
    <property type="evidence" value="ECO:0007669"/>
    <property type="project" value="TreeGrafter"/>
</dbReference>
<dbReference type="CDD" id="cd01270">
    <property type="entry name" value="PTB_CAPON-like"/>
    <property type="match status" value="1"/>
</dbReference>
<dbReference type="PROSITE" id="PS01179">
    <property type="entry name" value="PID"/>
    <property type="match status" value="1"/>
</dbReference>
<comment type="caution">
    <text evidence="8">The sequence shown here is derived from an EMBL/GenBank/DDBJ whole genome shotgun (WGS) entry which is preliminary data.</text>
</comment>
<dbReference type="SUPFAM" id="SSF50729">
    <property type="entry name" value="PH domain-like"/>
    <property type="match status" value="1"/>
</dbReference>
<dbReference type="PANTHER" id="PTHR11232">
    <property type="entry name" value="PHOSPHOTYROSINE INTERACTION DOMAIN-CONTAINING FAMILY MEMBER"/>
    <property type="match status" value="1"/>
</dbReference>
<evidence type="ECO:0000256" key="3">
    <source>
        <dbReference type="ARBA" id="ARBA00067706"/>
    </source>
</evidence>
<dbReference type="EMBL" id="BEZZ01000594">
    <property type="protein sequence ID" value="GCC34397.1"/>
    <property type="molecule type" value="Genomic_DNA"/>
</dbReference>
<evidence type="ECO:0000256" key="2">
    <source>
        <dbReference type="ARBA" id="ARBA00054402"/>
    </source>
</evidence>
<feature type="region of interest" description="Disordered" evidence="6">
    <location>
        <begin position="640"/>
        <end position="667"/>
    </location>
</feature>
<evidence type="ECO:0000256" key="5">
    <source>
        <dbReference type="ARBA" id="ARBA00075107"/>
    </source>
</evidence>
<evidence type="ECO:0000313" key="9">
    <source>
        <dbReference type="Proteomes" id="UP000287033"/>
    </source>
</evidence>
<dbReference type="OMA" id="EWTWDAN"/>
<comment type="function">
    <text evidence="2">Adapter protein involved in neuronal nitric-oxide (NO) synthesis regulation via its association with nNOS/NOS1. The complex formed with NOS1 and synapsins is necessary for specific NO and synapsin functions at a presynaptic level. Mediates an indirect interaction between NOS1 and RASD1 leading to enhance the ability of NOS1 to activate RASD1. Competes with DLG4 for interaction with NOS1, possibly affecting NOS1 activity by regulating the interaction between NOS1 and DLG4. In kidney podocytes, plays a role in podosomes and filopodia formation through CDC42 activation.</text>
</comment>
<organism evidence="8 9">
    <name type="scientific">Chiloscyllium punctatum</name>
    <name type="common">Brownbanded bambooshark</name>
    <name type="synonym">Hemiscyllium punctatum</name>
    <dbReference type="NCBI Taxonomy" id="137246"/>
    <lineage>
        <taxon>Eukaryota</taxon>
        <taxon>Metazoa</taxon>
        <taxon>Chordata</taxon>
        <taxon>Craniata</taxon>
        <taxon>Vertebrata</taxon>
        <taxon>Chondrichthyes</taxon>
        <taxon>Elasmobranchii</taxon>
        <taxon>Galeomorphii</taxon>
        <taxon>Galeoidea</taxon>
        <taxon>Orectolobiformes</taxon>
        <taxon>Hemiscylliidae</taxon>
        <taxon>Chiloscyllium</taxon>
    </lineage>
</organism>
<feature type="domain" description="PID" evidence="7">
    <location>
        <begin position="29"/>
        <end position="175"/>
    </location>
</feature>
<evidence type="ECO:0000256" key="1">
    <source>
        <dbReference type="ARBA" id="ARBA00023054"/>
    </source>
</evidence>
<accession>A0A401SVG4</accession>
<dbReference type="InterPro" id="IPR011993">
    <property type="entry name" value="PH-like_dom_sf"/>
</dbReference>
<dbReference type="InterPro" id="IPR051133">
    <property type="entry name" value="Adapter_Engulfment-Domain"/>
</dbReference>
<sequence>MPVRNRYNLVDDVVDSRTPLYNEEAFEHGIHFQAKYVGSLDVQRPNSRVEIVAAMRRIRYEFKAKNIKKKKVSILVSVDGVKVILRKKQKRKEWTWDANKMLVMHDPIYRIFYVSHDSQDLKIFSYIARDGISNTFRCNVFKSKKKSQAMRIVRTVGQAFEVCHKLSLQHAKENADGQADGASDKATEEQYTGGLHFPGVKQNGAMGKEMESHSSSELPCDGIELEIINAAQTLKERKYQDPENGTPFVLSAQLPRLPSSQCSSPTPLASQHHLQLLQHQLLQQQQQTQVAVAQVHLLKDQLSAETAARIESQARVHQLILQNRDLLQHVSLLVKQLKDFENRMCAQLAADPSMSSISEQISSLTLHHHNLIMNEPSTSTPGSVPIASGRPSTWTDHDNSQSFTNLMNLGKEDQEPTLENSNCQRMTGKKEACRRTEGSEGNEKSPATVEIAADFKLQDMSLEAKNGRFNQTIPRLNPPPPVMRKRSARSLLLSTETTSPCIKQVIGNSLLQSLDTSSFTDVSSCTFTPADFESEVGLSTEERTTQFPSAALRSGATAPTLILSKESNEQNRTLNTTTGSRENQPQTMMPLVDFILSSRASYYDGLELAETSAPFSPPFSPSINETCLHISFSDDELLDNDAEDSREHQKASIEATEDQNLNHLTSD</sequence>
<keyword evidence="9" id="KW-1185">Reference proteome</keyword>
<feature type="region of interest" description="Disordered" evidence="6">
    <location>
        <begin position="564"/>
        <end position="585"/>
    </location>
</feature>
<dbReference type="Gene3D" id="2.30.29.30">
    <property type="entry name" value="Pleckstrin-homology domain (PH domain)/Phosphotyrosine-binding domain (PTB)"/>
    <property type="match status" value="1"/>
</dbReference>
<dbReference type="STRING" id="137246.A0A401SVG4"/>
<dbReference type="Proteomes" id="UP000287033">
    <property type="component" value="Unassembled WGS sequence"/>
</dbReference>
<gene>
    <name evidence="8" type="ORF">chiPu_0012870</name>
</gene>
<dbReference type="FunFam" id="2.30.29.30:FF:000124">
    <property type="entry name" value="carboxyl-terminal PDZ ligand of neuronal nitric oxide synthase protein-like"/>
    <property type="match status" value="1"/>
</dbReference>
<feature type="compositionally biased region" description="Basic and acidic residues" evidence="6">
    <location>
        <begin position="428"/>
        <end position="443"/>
    </location>
</feature>
<evidence type="ECO:0000256" key="6">
    <source>
        <dbReference type="SAM" id="MobiDB-lite"/>
    </source>
</evidence>
<reference evidence="8 9" key="1">
    <citation type="journal article" date="2018" name="Nat. Ecol. Evol.">
        <title>Shark genomes provide insights into elasmobranch evolution and the origin of vertebrates.</title>
        <authorList>
            <person name="Hara Y"/>
            <person name="Yamaguchi K"/>
            <person name="Onimaru K"/>
            <person name="Kadota M"/>
            <person name="Koyanagi M"/>
            <person name="Keeley SD"/>
            <person name="Tatsumi K"/>
            <person name="Tanaka K"/>
            <person name="Motone F"/>
            <person name="Kageyama Y"/>
            <person name="Nozu R"/>
            <person name="Adachi N"/>
            <person name="Nishimura O"/>
            <person name="Nakagawa R"/>
            <person name="Tanegashima C"/>
            <person name="Kiyatake I"/>
            <person name="Matsumoto R"/>
            <person name="Murakumo K"/>
            <person name="Nishida K"/>
            <person name="Terakita A"/>
            <person name="Kuratani S"/>
            <person name="Sato K"/>
            <person name="Hyodo S Kuraku.S."/>
        </authorList>
    </citation>
    <scope>NUCLEOTIDE SEQUENCE [LARGE SCALE GENOMIC DNA]</scope>
</reference>
<proteinExistence type="predicted"/>
<keyword evidence="1" id="KW-0175">Coiled coil</keyword>
<dbReference type="OrthoDB" id="10030336at2759"/>
<dbReference type="SMART" id="SM00462">
    <property type="entry name" value="PTB"/>
    <property type="match status" value="1"/>
</dbReference>
<dbReference type="AlphaFoldDB" id="A0A401SVG4"/>
<feature type="compositionally biased region" description="Polar residues" evidence="6">
    <location>
        <begin position="658"/>
        <end position="667"/>
    </location>
</feature>
<name>A0A401SVG4_CHIPU</name>
<protein>
    <recommendedName>
        <fullName evidence="3">Carboxyl-terminal PDZ ligand of neuronal nitric oxide synthase protein</fullName>
    </recommendedName>
    <alternativeName>
        <fullName evidence="5">C-terminal PDZ ligand of neuronal nitric oxide synthase protein</fullName>
    </alternativeName>
    <alternativeName>
        <fullName evidence="4">Nitric oxide synthase 1 adaptor protein</fullName>
    </alternativeName>
</protein>